<comment type="subcellular location">
    <subcellularLocation>
        <location evidence="1">Membrane</location>
        <topology evidence="1">Multi-pass membrane protein</topology>
    </subcellularLocation>
</comment>
<evidence type="ECO:0000313" key="8">
    <source>
        <dbReference type="EMBL" id="TKA41430.1"/>
    </source>
</evidence>
<evidence type="ECO:0000259" key="7">
    <source>
        <dbReference type="Pfam" id="PF00892"/>
    </source>
</evidence>
<feature type="domain" description="EamA" evidence="7">
    <location>
        <begin position="51"/>
        <end position="113"/>
    </location>
</feature>
<dbReference type="InterPro" id="IPR000620">
    <property type="entry name" value="EamA_dom"/>
</dbReference>
<keyword evidence="3 6" id="KW-1133">Transmembrane helix</keyword>
<feature type="transmembrane region" description="Helical" evidence="6">
    <location>
        <begin position="171"/>
        <end position="196"/>
    </location>
</feature>
<feature type="transmembrane region" description="Helical" evidence="6">
    <location>
        <begin position="263"/>
        <end position="280"/>
    </location>
</feature>
<dbReference type="InterPro" id="IPR037185">
    <property type="entry name" value="EmrE-like"/>
</dbReference>
<dbReference type="OrthoDB" id="1436450at2759"/>
<feature type="transmembrane region" description="Helical" evidence="6">
    <location>
        <begin position="138"/>
        <end position="159"/>
    </location>
</feature>
<comment type="caution">
    <text evidence="8">The sequence shown here is derived from an EMBL/GenBank/DDBJ whole genome shotgun (WGS) entry which is preliminary data.</text>
</comment>
<feature type="transmembrane region" description="Helical" evidence="6">
    <location>
        <begin position="237"/>
        <end position="257"/>
    </location>
</feature>
<organism evidence="8 9">
    <name type="scientific">Friedmanniomyces endolithicus</name>
    <dbReference type="NCBI Taxonomy" id="329885"/>
    <lineage>
        <taxon>Eukaryota</taxon>
        <taxon>Fungi</taxon>
        <taxon>Dikarya</taxon>
        <taxon>Ascomycota</taxon>
        <taxon>Pezizomycotina</taxon>
        <taxon>Dothideomycetes</taxon>
        <taxon>Dothideomycetidae</taxon>
        <taxon>Mycosphaerellales</taxon>
        <taxon>Teratosphaeriaceae</taxon>
        <taxon>Friedmanniomyces</taxon>
    </lineage>
</organism>
<proteinExistence type="predicted"/>
<keyword evidence="4 6" id="KW-0472">Membrane</keyword>
<sequence>MSASEELLLGDARTVTHDSDPKEAATPANQSPSTKLSLPETARLSLEFCFLWFLANYFVAACLEYTTVASSTILTSTSSVFTLLFGALFGVERFTLRKLLAVSASLTGIILISSVDLSGNNTDDEHRGDFPEKTLREVAVGDALALLSAVLYGIYAVFLKRRIADESRVNMPLFFGLVGLFNVVFLWPGFVILHFTGAEPFALPPSKWVTGIILCNSAASMISDLAWAYAVLLTSPIVVTVGLSMTIPLSLIGQQLLNSQTASPLYWVGAAVVVLSFIFVSQEEKSEEVKGVAEGEGEGAREPSGGSGAADDARQSSV</sequence>
<dbReference type="GO" id="GO:0000329">
    <property type="term" value="C:fungal-type vacuole membrane"/>
    <property type="evidence" value="ECO:0007669"/>
    <property type="project" value="TreeGrafter"/>
</dbReference>
<feature type="region of interest" description="Disordered" evidence="5">
    <location>
        <begin position="283"/>
        <end position="318"/>
    </location>
</feature>
<evidence type="ECO:0000256" key="2">
    <source>
        <dbReference type="ARBA" id="ARBA00022692"/>
    </source>
</evidence>
<gene>
    <name evidence="8" type="ORF">B0A54_06333</name>
</gene>
<evidence type="ECO:0000256" key="4">
    <source>
        <dbReference type="ARBA" id="ARBA00023136"/>
    </source>
</evidence>
<evidence type="ECO:0000256" key="3">
    <source>
        <dbReference type="ARBA" id="ARBA00022989"/>
    </source>
</evidence>
<protein>
    <recommendedName>
        <fullName evidence="7">EamA domain-containing protein</fullName>
    </recommendedName>
</protein>
<dbReference type="SUPFAM" id="SSF103481">
    <property type="entry name" value="Multidrug resistance efflux transporter EmrE"/>
    <property type="match status" value="1"/>
</dbReference>
<dbReference type="PANTHER" id="PTHR23051">
    <property type="entry name" value="SOLUTE CARRIER FAMILY 35, MEMBER F5"/>
    <property type="match status" value="1"/>
</dbReference>
<keyword evidence="2 6" id="KW-0812">Transmembrane</keyword>
<dbReference type="Proteomes" id="UP000310066">
    <property type="component" value="Unassembled WGS sequence"/>
</dbReference>
<dbReference type="EMBL" id="NAJP01000028">
    <property type="protein sequence ID" value="TKA41430.1"/>
    <property type="molecule type" value="Genomic_DNA"/>
</dbReference>
<feature type="compositionally biased region" description="Basic and acidic residues" evidence="5">
    <location>
        <begin position="283"/>
        <end position="301"/>
    </location>
</feature>
<reference evidence="8 9" key="1">
    <citation type="submission" date="2017-03" db="EMBL/GenBank/DDBJ databases">
        <title>Genomes of endolithic fungi from Antarctica.</title>
        <authorList>
            <person name="Coleine C."/>
            <person name="Masonjones S."/>
            <person name="Stajich J.E."/>
        </authorList>
    </citation>
    <scope>NUCLEOTIDE SEQUENCE [LARGE SCALE GENOMIC DNA]</scope>
    <source>
        <strain evidence="8 9">CCFEE 5311</strain>
    </source>
</reference>
<evidence type="ECO:0000313" key="9">
    <source>
        <dbReference type="Proteomes" id="UP000310066"/>
    </source>
</evidence>
<accession>A0A4U0UYV4</accession>
<evidence type="ECO:0000256" key="1">
    <source>
        <dbReference type="ARBA" id="ARBA00004141"/>
    </source>
</evidence>
<dbReference type="PANTHER" id="PTHR23051:SF0">
    <property type="entry name" value="SOLUTE CARRIER FAMILY 35 MEMBER F5"/>
    <property type="match status" value="1"/>
</dbReference>
<feature type="transmembrane region" description="Helical" evidence="6">
    <location>
        <begin position="72"/>
        <end position="91"/>
    </location>
</feature>
<dbReference type="Pfam" id="PF00892">
    <property type="entry name" value="EamA"/>
    <property type="match status" value="1"/>
</dbReference>
<evidence type="ECO:0000256" key="5">
    <source>
        <dbReference type="SAM" id="MobiDB-lite"/>
    </source>
</evidence>
<feature type="transmembrane region" description="Helical" evidence="6">
    <location>
        <begin position="98"/>
        <end position="118"/>
    </location>
</feature>
<name>A0A4U0UYV4_9PEZI</name>
<dbReference type="AlphaFoldDB" id="A0A4U0UYV4"/>
<evidence type="ECO:0000256" key="6">
    <source>
        <dbReference type="SAM" id="Phobius"/>
    </source>
</evidence>